<dbReference type="EMBL" id="CP139961">
    <property type="protein sequence ID" value="WQE04570.1"/>
    <property type="molecule type" value="Genomic_DNA"/>
</dbReference>
<feature type="binding site" evidence="6">
    <location>
        <position position="414"/>
    </location>
    <ligand>
        <name>ATP</name>
        <dbReference type="ChEBI" id="CHEBI:30616"/>
    </ligand>
</feature>
<dbReference type="NCBIfam" id="NF000592">
    <property type="entry name" value="PRK00013.1"/>
    <property type="match status" value="1"/>
</dbReference>
<dbReference type="InterPro" id="IPR027410">
    <property type="entry name" value="TCP-1-like_intermed_sf"/>
</dbReference>
<dbReference type="Gene3D" id="3.30.260.10">
    <property type="entry name" value="TCP-1-like chaperonin intermediate domain"/>
    <property type="match status" value="1"/>
</dbReference>
<dbReference type="Gene3D" id="1.10.560.10">
    <property type="entry name" value="GroEL-like equatorial domain"/>
    <property type="match status" value="1"/>
</dbReference>
<proteinExistence type="inferred from homology"/>
<dbReference type="InterPro" id="IPR001844">
    <property type="entry name" value="Cpn60/GroEL"/>
</dbReference>
<protein>
    <recommendedName>
        <fullName evidence="6">Chaperonin GroEL</fullName>
        <ecNumber evidence="6">5.6.1.7</ecNumber>
    </recommendedName>
    <alternativeName>
        <fullName evidence="6">60 kDa chaperonin</fullName>
    </alternativeName>
    <alternativeName>
        <fullName evidence="6">Chaperonin-60</fullName>
        <shortName evidence="6">Cpn60</shortName>
    </alternativeName>
</protein>
<evidence type="ECO:0000256" key="7">
    <source>
        <dbReference type="RuleBase" id="RU000418"/>
    </source>
</evidence>
<accession>A0ABZ0WZN6</accession>
<keyword evidence="4 6" id="KW-0143">Chaperone</keyword>
<evidence type="ECO:0000256" key="5">
    <source>
        <dbReference type="ARBA" id="ARBA00023235"/>
    </source>
</evidence>
<keyword evidence="5 6" id="KW-0413">Isomerase</keyword>
<evidence type="ECO:0000256" key="4">
    <source>
        <dbReference type="ARBA" id="ARBA00023186"/>
    </source>
</evidence>
<comment type="subcellular location">
    <subcellularLocation>
        <location evidence="6">Cytoplasm</location>
    </subcellularLocation>
</comment>
<dbReference type="SUPFAM" id="SSF52029">
    <property type="entry name" value="GroEL apical domain-like"/>
    <property type="match status" value="1"/>
</dbReference>
<organism evidence="9 10">
    <name type="scientific">Moraxella canis</name>
    <dbReference type="NCBI Taxonomy" id="90239"/>
    <lineage>
        <taxon>Bacteria</taxon>
        <taxon>Pseudomonadati</taxon>
        <taxon>Pseudomonadota</taxon>
        <taxon>Gammaproteobacteria</taxon>
        <taxon>Moraxellales</taxon>
        <taxon>Moraxellaceae</taxon>
        <taxon>Moraxella</taxon>
    </lineage>
</organism>
<evidence type="ECO:0000256" key="1">
    <source>
        <dbReference type="ARBA" id="ARBA00006607"/>
    </source>
</evidence>
<dbReference type="Proteomes" id="UP001324384">
    <property type="component" value="Chromosome"/>
</dbReference>
<dbReference type="RefSeq" id="WP_049237155.1">
    <property type="nucleotide sequence ID" value="NZ_CP139961.1"/>
</dbReference>
<comment type="similarity">
    <text evidence="1 6 7">Belongs to the chaperonin (HSP60) family.</text>
</comment>
<dbReference type="NCBIfam" id="NF009487">
    <property type="entry name" value="PRK12849.1"/>
    <property type="match status" value="1"/>
</dbReference>
<dbReference type="SUPFAM" id="SSF54849">
    <property type="entry name" value="GroEL-intermediate domain like"/>
    <property type="match status" value="1"/>
</dbReference>
<keyword evidence="10" id="KW-1185">Reference proteome</keyword>
<dbReference type="InterPro" id="IPR018370">
    <property type="entry name" value="Chaperonin_Cpn60_CS"/>
</dbReference>
<dbReference type="CDD" id="cd03344">
    <property type="entry name" value="GroEL"/>
    <property type="match status" value="1"/>
</dbReference>
<comment type="subunit">
    <text evidence="6 8">Forms a cylinder of 14 subunits composed of two heptameric rings stacked back-to-back. Interacts with the co-chaperonin GroES.</text>
</comment>
<dbReference type="PANTHER" id="PTHR45633">
    <property type="entry name" value="60 KDA HEAT SHOCK PROTEIN, MITOCHONDRIAL"/>
    <property type="match status" value="1"/>
</dbReference>
<feature type="binding site" evidence="6">
    <location>
        <begin position="29"/>
        <end position="32"/>
    </location>
    <ligand>
        <name>ATP</name>
        <dbReference type="ChEBI" id="CHEBI:30616"/>
    </ligand>
</feature>
<evidence type="ECO:0000256" key="3">
    <source>
        <dbReference type="ARBA" id="ARBA00022840"/>
    </source>
</evidence>
<evidence type="ECO:0000256" key="6">
    <source>
        <dbReference type="HAMAP-Rule" id="MF_00600"/>
    </source>
</evidence>
<dbReference type="InterPro" id="IPR027413">
    <property type="entry name" value="GROEL-like_equatorial_sf"/>
</dbReference>
<feature type="binding site" evidence="6">
    <location>
        <position position="494"/>
    </location>
    <ligand>
        <name>ATP</name>
        <dbReference type="ChEBI" id="CHEBI:30616"/>
    </ligand>
</feature>
<evidence type="ECO:0000313" key="9">
    <source>
        <dbReference type="EMBL" id="WQE04570.1"/>
    </source>
</evidence>
<evidence type="ECO:0000256" key="2">
    <source>
        <dbReference type="ARBA" id="ARBA00022741"/>
    </source>
</evidence>
<dbReference type="NCBIfam" id="NF009489">
    <property type="entry name" value="PRK12851.1"/>
    <property type="match status" value="1"/>
</dbReference>
<feature type="binding site" evidence="6">
    <location>
        <position position="50"/>
    </location>
    <ligand>
        <name>ATP</name>
        <dbReference type="ChEBI" id="CHEBI:30616"/>
    </ligand>
</feature>
<dbReference type="InterPro" id="IPR027409">
    <property type="entry name" value="GroEL-like_apical_dom_sf"/>
</dbReference>
<evidence type="ECO:0000256" key="8">
    <source>
        <dbReference type="RuleBase" id="RU000419"/>
    </source>
</evidence>
<dbReference type="EC" id="5.6.1.7" evidence="6"/>
<keyword evidence="3 6" id="KW-0067">ATP-binding</keyword>
<gene>
    <name evidence="6 9" type="primary">groL</name>
    <name evidence="6" type="synonym">groEL</name>
    <name evidence="9" type="ORF">U0021_02980</name>
</gene>
<name>A0ABZ0WZN6_9GAMM</name>
<comment type="function">
    <text evidence="6 8">Together with its co-chaperonin GroES, plays an essential role in assisting protein folding. The GroEL-GroES system forms a nano-cage that allows encapsulation of the non-native substrate proteins and provides a physical environment optimized to promote and accelerate protein folding.</text>
</comment>
<dbReference type="NCBIfam" id="NF009488">
    <property type="entry name" value="PRK12850.1"/>
    <property type="match status" value="1"/>
</dbReference>
<dbReference type="SUPFAM" id="SSF48592">
    <property type="entry name" value="GroEL equatorial domain-like"/>
    <property type="match status" value="1"/>
</dbReference>
<dbReference type="NCBIfam" id="TIGR02348">
    <property type="entry name" value="GroEL"/>
    <property type="match status" value="1"/>
</dbReference>
<sequence length="542" mass="57109">MAKDVSFGTSAREKMIDGVNILADAVKVTLGPKGRNVVIDKSFGAPTITKDGVSVAKEIELEDKFENMGAQLVREVAAKTNDVAGDGTTTATVLAQAILVEGMKTVAAGMNPMDLKRGIDKAVRAAVEEIRAISTPANDHKAIAQVGSISANSDTTIGELISKAMETVGKQGVITVEEGSGFEDALEVVEGMQFDRGYISPYFANKQDSLTCEFDNPFILLVDKKISNIREIVPLLEKVMQTSRPLLIIAEDVENEALATLVVNTLRGGLKTCAVKAPGFGDRRKAMLQDIAILTGGVVISEEVGLSLESAEIEHLGTAKKVTIGKENTVIVDGAGDKADIEARVESIRRQAEESTSDYDKEKLQERVAKLSGGVAVIKVGAATETEMKEKKDRVDDALHATRAAVEEGVVPGGGVALVRALGALNDLKGDNEDQNAGINILRRAMEAPLRQIVTNAGDEASVIVNEVKNGTGNYGYNAASGEYGDMLEMGILDPAKVTRSALEHAASVAGLMLTTEVMITEKAAPEAPMAAPGMGGMGGMM</sequence>
<dbReference type="Gene3D" id="3.50.7.10">
    <property type="entry name" value="GroEL"/>
    <property type="match status" value="1"/>
</dbReference>
<reference evidence="9 10" key="1">
    <citation type="submission" date="2023-12" db="EMBL/GenBank/DDBJ databases">
        <title>Genome sequencing and assembly of bacterial species from a model synthetic community.</title>
        <authorList>
            <person name="Hogle S.L."/>
        </authorList>
    </citation>
    <scope>NUCLEOTIDE SEQUENCE [LARGE SCALE GENOMIC DNA]</scope>
    <source>
        <strain evidence="9 10">HAMBI_2792</strain>
    </source>
</reference>
<dbReference type="HAMAP" id="MF_00600">
    <property type="entry name" value="CH60"/>
    <property type="match status" value="1"/>
</dbReference>
<evidence type="ECO:0000313" key="10">
    <source>
        <dbReference type="Proteomes" id="UP001324384"/>
    </source>
</evidence>
<keyword evidence="2 6" id="KW-0547">Nucleotide-binding</keyword>
<dbReference type="PROSITE" id="PS00296">
    <property type="entry name" value="CHAPERONINS_CPN60"/>
    <property type="match status" value="1"/>
</dbReference>
<dbReference type="PRINTS" id="PR00298">
    <property type="entry name" value="CHAPERONIN60"/>
</dbReference>
<feature type="binding site" evidence="6">
    <location>
        <begin position="478"/>
        <end position="480"/>
    </location>
    <ligand>
        <name>ATP</name>
        <dbReference type="ChEBI" id="CHEBI:30616"/>
    </ligand>
</feature>
<keyword evidence="6" id="KW-0963">Cytoplasm</keyword>
<feature type="binding site" evidence="6">
    <location>
        <begin position="86"/>
        <end position="90"/>
    </location>
    <ligand>
        <name>ATP</name>
        <dbReference type="ChEBI" id="CHEBI:30616"/>
    </ligand>
</feature>
<dbReference type="Pfam" id="PF00118">
    <property type="entry name" value="Cpn60_TCP1"/>
    <property type="match status" value="1"/>
</dbReference>
<dbReference type="InterPro" id="IPR002423">
    <property type="entry name" value="Cpn60/GroEL/TCP-1"/>
</dbReference>